<feature type="region of interest" description="Disordered" evidence="1">
    <location>
        <begin position="33"/>
        <end position="236"/>
    </location>
</feature>
<feature type="compositionally biased region" description="Basic residues" evidence="1">
    <location>
        <begin position="115"/>
        <end position="124"/>
    </location>
</feature>
<gene>
    <name evidence="2" type="ORF">THAOC_20785</name>
</gene>
<proteinExistence type="predicted"/>
<organism evidence="2 3">
    <name type="scientific">Thalassiosira oceanica</name>
    <name type="common">Marine diatom</name>
    <dbReference type="NCBI Taxonomy" id="159749"/>
    <lineage>
        <taxon>Eukaryota</taxon>
        <taxon>Sar</taxon>
        <taxon>Stramenopiles</taxon>
        <taxon>Ochrophyta</taxon>
        <taxon>Bacillariophyta</taxon>
        <taxon>Coscinodiscophyceae</taxon>
        <taxon>Thalassiosirophycidae</taxon>
        <taxon>Thalassiosirales</taxon>
        <taxon>Thalassiosiraceae</taxon>
        <taxon>Thalassiosira</taxon>
    </lineage>
</organism>
<name>K0S2H9_THAOC</name>
<feature type="non-terminal residue" evidence="2">
    <location>
        <position position="1"/>
    </location>
</feature>
<protein>
    <submittedName>
        <fullName evidence="2">Uncharacterized protein</fullName>
    </submittedName>
</protein>
<feature type="compositionally biased region" description="Basic residues" evidence="1">
    <location>
        <begin position="211"/>
        <end position="236"/>
    </location>
</feature>
<reference evidence="2 3" key="1">
    <citation type="journal article" date="2012" name="Genome Biol.">
        <title>Genome and low-iron response of an oceanic diatom adapted to chronic iron limitation.</title>
        <authorList>
            <person name="Lommer M."/>
            <person name="Specht M."/>
            <person name="Roy A.S."/>
            <person name="Kraemer L."/>
            <person name="Andreson R."/>
            <person name="Gutowska M.A."/>
            <person name="Wolf J."/>
            <person name="Bergner S.V."/>
            <person name="Schilhabel M.B."/>
            <person name="Klostermeier U.C."/>
            <person name="Beiko R.G."/>
            <person name="Rosenstiel P."/>
            <person name="Hippler M."/>
            <person name="Laroche J."/>
        </authorList>
    </citation>
    <scope>NUCLEOTIDE SEQUENCE [LARGE SCALE GENOMIC DNA]</scope>
    <source>
        <strain evidence="2 3">CCMP1005</strain>
    </source>
</reference>
<accession>K0S2H9</accession>
<keyword evidence="3" id="KW-1185">Reference proteome</keyword>
<comment type="caution">
    <text evidence="2">The sequence shown here is derived from an EMBL/GenBank/DDBJ whole genome shotgun (WGS) entry which is preliminary data.</text>
</comment>
<evidence type="ECO:0000313" key="3">
    <source>
        <dbReference type="Proteomes" id="UP000266841"/>
    </source>
</evidence>
<sequence>WASAAASPEARSPVVRPSRLLCIHPVETVSEDVASQLAAHPPSCSRRGPPDELSPPERPQSRGPGGHVWRRESGSDPSSGRPPLSRMKSSPQVAGRAAKPSERSMHVADAPVLRLCRRSPRPRRSPNDDVARADEGAGSVTDTASTRLRLSRSGTKSESLEYTTRTPMHGSGGGESLPPRRGVYPVTLSARPGRSGGARSEPPVGRLDHRVARRRRGRPRRTPPSGHGKRSFRPRA</sequence>
<dbReference type="AlphaFoldDB" id="K0S2H9"/>
<dbReference type="Proteomes" id="UP000266841">
    <property type="component" value="Unassembled WGS sequence"/>
</dbReference>
<feature type="compositionally biased region" description="Polar residues" evidence="1">
    <location>
        <begin position="140"/>
        <end position="166"/>
    </location>
</feature>
<feature type="compositionally biased region" description="Basic and acidic residues" evidence="1">
    <location>
        <begin position="125"/>
        <end position="135"/>
    </location>
</feature>
<evidence type="ECO:0000313" key="2">
    <source>
        <dbReference type="EMBL" id="EJK59044.1"/>
    </source>
</evidence>
<dbReference type="EMBL" id="AGNL01023767">
    <property type="protein sequence ID" value="EJK59044.1"/>
    <property type="molecule type" value="Genomic_DNA"/>
</dbReference>
<evidence type="ECO:0000256" key="1">
    <source>
        <dbReference type="SAM" id="MobiDB-lite"/>
    </source>
</evidence>